<dbReference type="Proteomes" id="UP000247409">
    <property type="component" value="Unassembled WGS sequence"/>
</dbReference>
<organism evidence="3 4">
    <name type="scientific">Gracilariopsis chorda</name>
    <dbReference type="NCBI Taxonomy" id="448386"/>
    <lineage>
        <taxon>Eukaryota</taxon>
        <taxon>Rhodophyta</taxon>
        <taxon>Florideophyceae</taxon>
        <taxon>Rhodymeniophycidae</taxon>
        <taxon>Gracilariales</taxon>
        <taxon>Gracilariaceae</taxon>
        <taxon>Gracilariopsis</taxon>
    </lineage>
</organism>
<evidence type="ECO:0008006" key="5">
    <source>
        <dbReference type="Google" id="ProtNLM"/>
    </source>
</evidence>
<reference evidence="3 4" key="1">
    <citation type="journal article" date="2018" name="Mol. Biol. Evol.">
        <title>Analysis of the draft genome of the red seaweed Gracilariopsis chorda provides insights into genome size evolution in Rhodophyta.</title>
        <authorList>
            <person name="Lee J."/>
            <person name="Yang E.C."/>
            <person name="Graf L."/>
            <person name="Yang J.H."/>
            <person name="Qiu H."/>
            <person name="Zel Zion U."/>
            <person name="Chan C.X."/>
            <person name="Stephens T.G."/>
            <person name="Weber A.P.M."/>
            <person name="Boo G.H."/>
            <person name="Boo S.M."/>
            <person name="Kim K.M."/>
            <person name="Shin Y."/>
            <person name="Jung M."/>
            <person name="Lee S.J."/>
            <person name="Yim H.S."/>
            <person name="Lee J.H."/>
            <person name="Bhattacharya D."/>
            <person name="Yoon H.S."/>
        </authorList>
    </citation>
    <scope>NUCLEOTIDE SEQUENCE [LARGE SCALE GENOMIC DNA]</scope>
    <source>
        <strain evidence="3 4">SKKU-2015</strain>
        <tissue evidence="3">Whole body</tissue>
    </source>
</reference>
<feature type="region of interest" description="Disordered" evidence="2">
    <location>
        <begin position="160"/>
        <end position="201"/>
    </location>
</feature>
<protein>
    <recommendedName>
        <fullName evidence="5">T-complex protein 11-like protein 1</fullName>
    </recommendedName>
</protein>
<dbReference type="AlphaFoldDB" id="A0A2V3IZA7"/>
<keyword evidence="4" id="KW-1185">Reference proteome</keyword>
<sequence length="928" mass="104829">MSSPRQMSPPSSPRTTSPSSVLIVIPAHEFESIPSNTPPPRAAPKTCSWERRLREAEVARNATLNSMQVRCREHVQHVMSVVSTLKESRRILNHQRDMQLRSSLADADLRRRELLSKKASDNADTRVQRAKIARENSELKRHGERARGLQERRLAHHRRLRYLSERKERARRFSPQGRLTYTNSPRQRSSSSIASDNSDDDVAREITFTDEAFTSQSSLPASVADRGPHDSENDQATPPSDEEEKEGTCLPNQVSNDRRRAAAIIAGYYLLSKARRGLLDAGVIGANIASYSFARVTSCLETREAQKAARLALRAIGLCAYGNYSTAAYDTNQPAMESRILLACLLLALHPHSVMENKTGSRYSHETFTVHCARRMLLCLHFATLGAFCNAWKAWRQAFLVWKKSDAKAIVKAMIQDAVATEAMRISVERGFSRSTNVNAVSYALGGSSAASPEEVEHAQQEHSIWKEHIAAKQKKLREAIVRIAGEEGEQRLNAALSAASHTQNEQLVHEILVDLPGLLRRVQTTKNVPEETWERLRAQLSTRPPNSDELSLRLAEITQTLSNMLPDSFTLVEEDETGLIELNVDFAVMVVLKTSEALKKCQAQAYDDALEQWTNAAVRRIRTASEDFVSVVVDILKELTTKVRDVQVDVLSYRIRHSAPIVQQYGEAWERSHFQSHIVAQEFSESLPRTKAFLSETLSDLDQQENTLRDDLRHHSPEALRTVLVNAIIRLIQRPLMYQTWDLPELMHLDLERITTMQNDVQRCAIVAALDNVSSQFLQSRGIQTLPASGMEELLKKTEDVDCTMPQLQDVFLRSVHERLNETGHVMSDTDDDFLRGMVRRITDPEDQMYSLLFNRIKEAILILSIKLCSTRDSMSTSRRISEEWGRHNWKGLNSVRVVIISISYQVSALASHMALVHGERLHTILV</sequence>
<dbReference type="PANTHER" id="PTHR12832">
    <property type="entry name" value="TESTIS-SPECIFIC PROTEIN PBS13 T-COMPLEX 11"/>
    <property type="match status" value="1"/>
</dbReference>
<name>A0A2V3IZA7_9FLOR</name>
<dbReference type="EMBL" id="NBIV01000023">
    <property type="protein sequence ID" value="PXF47496.1"/>
    <property type="molecule type" value="Genomic_DNA"/>
</dbReference>
<dbReference type="STRING" id="448386.A0A2V3IZA7"/>
<dbReference type="PANTHER" id="PTHR12832:SF11">
    <property type="entry name" value="LD23868P"/>
    <property type="match status" value="1"/>
</dbReference>
<comment type="similarity">
    <text evidence="1">Belongs to the TCP11 family.</text>
</comment>
<dbReference type="GO" id="GO:0007165">
    <property type="term" value="P:signal transduction"/>
    <property type="evidence" value="ECO:0007669"/>
    <property type="project" value="TreeGrafter"/>
</dbReference>
<comment type="caution">
    <text evidence="3">The sequence shown here is derived from an EMBL/GenBank/DDBJ whole genome shotgun (WGS) entry which is preliminary data.</text>
</comment>
<evidence type="ECO:0000313" key="3">
    <source>
        <dbReference type="EMBL" id="PXF47496.1"/>
    </source>
</evidence>
<proteinExistence type="inferred from homology"/>
<accession>A0A2V3IZA7</accession>
<dbReference type="OrthoDB" id="5783at2759"/>
<evidence type="ECO:0000256" key="1">
    <source>
        <dbReference type="ARBA" id="ARBA00010954"/>
    </source>
</evidence>
<evidence type="ECO:0000256" key="2">
    <source>
        <dbReference type="SAM" id="MobiDB-lite"/>
    </source>
</evidence>
<evidence type="ECO:0000313" key="4">
    <source>
        <dbReference type="Proteomes" id="UP000247409"/>
    </source>
</evidence>
<feature type="region of interest" description="Disordered" evidence="2">
    <location>
        <begin position="1"/>
        <end position="20"/>
    </location>
</feature>
<feature type="compositionally biased region" description="Polar residues" evidence="2">
    <location>
        <begin position="177"/>
        <end position="188"/>
    </location>
</feature>
<feature type="region of interest" description="Disordered" evidence="2">
    <location>
        <begin position="215"/>
        <end position="253"/>
    </location>
</feature>
<gene>
    <name evidence="3" type="ORF">BWQ96_02640</name>
</gene>
<dbReference type="Pfam" id="PF05794">
    <property type="entry name" value="Tcp11"/>
    <property type="match status" value="1"/>
</dbReference>
<dbReference type="InterPro" id="IPR008862">
    <property type="entry name" value="Tcp11"/>
</dbReference>